<comment type="caution">
    <text evidence="3">The sequence shown here is derived from an EMBL/GenBank/DDBJ whole genome shotgun (WGS) entry which is preliminary data.</text>
</comment>
<protein>
    <submittedName>
        <fullName evidence="3">Glycosyl transferase</fullName>
    </submittedName>
</protein>
<name>A0A8J3BFC9_9FLAO</name>
<evidence type="ECO:0000259" key="1">
    <source>
        <dbReference type="Pfam" id="PF00534"/>
    </source>
</evidence>
<dbReference type="CDD" id="cd03801">
    <property type="entry name" value="GT4_PimA-like"/>
    <property type="match status" value="1"/>
</dbReference>
<dbReference type="Proteomes" id="UP000612329">
    <property type="component" value="Unassembled WGS sequence"/>
</dbReference>
<gene>
    <name evidence="3" type="ORF">GCM10007962_09480</name>
</gene>
<dbReference type="Pfam" id="PF00534">
    <property type="entry name" value="Glycos_transf_1"/>
    <property type="match status" value="1"/>
</dbReference>
<organism evidence="3 4">
    <name type="scientific">Yeosuana aromativorans</name>
    <dbReference type="NCBI Taxonomy" id="288019"/>
    <lineage>
        <taxon>Bacteria</taxon>
        <taxon>Pseudomonadati</taxon>
        <taxon>Bacteroidota</taxon>
        <taxon>Flavobacteriia</taxon>
        <taxon>Flavobacteriales</taxon>
        <taxon>Flavobacteriaceae</taxon>
        <taxon>Yeosuana</taxon>
    </lineage>
</organism>
<dbReference type="InterPro" id="IPR001296">
    <property type="entry name" value="Glyco_trans_1"/>
</dbReference>
<dbReference type="EMBL" id="BMNR01000002">
    <property type="protein sequence ID" value="GGK17370.1"/>
    <property type="molecule type" value="Genomic_DNA"/>
</dbReference>
<dbReference type="RefSeq" id="WP_188650567.1">
    <property type="nucleotide sequence ID" value="NZ_BMNR01000002.1"/>
</dbReference>
<dbReference type="PANTHER" id="PTHR12526:SF630">
    <property type="entry name" value="GLYCOSYLTRANSFERASE"/>
    <property type="match status" value="1"/>
</dbReference>
<reference evidence="3" key="2">
    <citation type="submission" date="2020-09" db="EMBL/GenBank/DDBJ databases">
        <authorList>
            <person name="Sun Q."/>
            <person name="Ohkuma M."/>
        </authorList>
    </citation>
    <scope>NUCLEOTIDE SEQUENCE</scope>
    <source>
        <strain evidence="3">JCM 12862</strain>
    </source>
</reference>
<dbReference type="GO" id="GO:0016757">
    <property type="term" value="F:glycosyltransferase activity"/>
    <property type="evidence" value="ECO:0007669"/>
    <property type="project" value="InterPro"/>
</dbReference>
<sequence length="358" mass="40540">MKVLQLIDSLHAGGAERVAVNYANALSSRIDGSFLCATREEGLLKESLSTTVTYLFLKKKSTLDFKAIKTLNQFVKNNDIDIIHAHSSSFFLGTLIKILNPRIVLVWHDHYGNSEFLHERPKLVLKYCSRFFDRVLCVNTTLEKWAKLHLYAKSISYLPNFPVKDSTSSKLILKGQEGKRTVCLANLRPQKDHFTLLKAFKQIHHVNPHWSLHLVGKDFNDDYSDTIKAYIVKHRLENHVFIYGSSSDIHHILTQSTIGVLSSKSEGLPLALLEYGLAGLPVIVTNVGDCKQVVSNSDLGQLIPSENSNALVDAFQVYINDEALMRETGKRLQFKVTTSFSENKIMEELIKIYNQHLK</sequence>
<evidence type="ECO:0000313" key="3">
    <source>
        <dbReference type="EMBL" id="GGK17370.1"/>
    </source>
</evidence>
<feature type="domain" description="Glycosyltransferase subfamily 4-like N-terminal" evidence="2">
    <location>
        <begin position="13"/>
        <end position="160"/>
    </location>
</feature>
<dbReference type="AlphaFoldDB" id="A0A8J3BFC9"/>
<keyword evidence="4" id="KW-1185">Reference proteome</keyword>
<dbReference type="InterPro" id="IPR028098">
    <property type="entry name" value="Glyco_trans_4-like_N"/>
</dbReference>
<evidence type="ECO:0000313" key="4">
    <source>
        <dbReference type="Proteomes" id="UP000612329"/>
    </source>
</evidence>
<dbReference type="PANTHER" id="PTHR12526">
    <property type="entry name" value="GLYCOSYLTRANSFERASE"/>
    <property type="match status" value="1"/>
</dbReference>
<evidence type="ECO:0000259" key="2">
    <source>
        <dbReference type="Pfam" id="PF13439"/>
    </source>
</evidence>
<proteinExistence type="predicted"/>
<accession>A0A8J3BFC9</accession>
<keyword evidence="3" id="KW-0808">Transferase</keyword>
<dbReference type="Gene3D" id="3.40.50.2000">
    <property type="entry name" value="Glycogen Phosphorylase B"/>
    <property type="match status" value="2"/>
</dbReference>
<reference evidence="3" key="1">
    <citation type="journal article" date="2014" name="Int. J. Syst. Evol. Microbiol.">
        <title>Complete genome sequence of Corynebacterium casei LMG S-19264T (=DSM 44701T), isolated from a smear-ripened cheese.</title>
        <authorList>
            <consortium name="US DOE Joint Genome Institute (JGI-PGF)"/>
            <person name="Walter F."/>
            <person name="Albersmeier A."/>
            <person name="Kalinowski J."/>
            <person name="Ruckert C."/>
        </authorList>
    </citation>
    <scope>NUCLEOTIDE SEQUENCE</scope>
    <source>
        <strain evidence="3">JCM 12862</strain>
    </source>
</reference>
<dbReference type="Pfam" id="PF13439">
    <property type="entry name" value="Glyco_transf_4"/>
    <property type="match status" value="1"/>
</dbReference>
<feature type="domain" description="Glycosyl transferase family 1" evidence="1">
    <location>
        <begin position="176"/>
        <end position="330"/>
    </location>
</feature>
<dbReference type="SUPFAM" id="SSF53756">
    <property type="entry name" value="UDP-Glycosyltransferase/glycogen phosphorylase"/>
    <property type="match status" value="1"/>
</dbReference>